<evidence type="ECO:0000256" key="1">
    <source>
        <dbReference type="ARBA" id="ARBA00001182"/>
    </source>
</evidence>
<evidence type="ECO:0000256" key="13">
    <source>
        <dbReference type="RuleBase" id="RU004208"/>
    </source>
</evidence>
<evidence type="ECO:0000256" key="14">
    <source>
        <dbReference type="RuleBase" id="RU361130"/>
    </source>
</evidence>
<evidence type="ECO:0000256" key="11">
    <source>
        <dbReference type="ARBA" id="ARBA00023284"/>
    </source>
</evidence>
<dbReference type="CDD" id="cd02995">
    <property type="entry name" value="PDI_a_PDI_a'_C"/>
    <property type="match status" value="1"/>
</dbReference>
<dbReference type="OrthoDB" id="427280at2759"/>
<organism evidence="16 17">
    <name type="scientific">Furculomyces boomerangus</name>
    <dbReference type="NCBI Taxonomy" id="61424"/>
    <lineage>
        <taxon>Eukaryota</taxon>
        <taxon>Fungi</taxon>
        <taxon>Fungi incertae sedis</taxon>
        <taxon>Zoopagomycota</taxon>
        <taxon>Kickxellomycotina</taxon>
        <taxon>Harpellomycetes</taxon>
        <taxon>Harpellales</taxon>
        <taxon>Harpellaceae</taxon>
        <taxon>Furculomyces</taxon>
    </lineage>
</organism>
<gene>
    <name evidence="16" type="ORF">BB559_007471</name>
</gene>
<evidence type="ECO:0000256" key="2">
    <source>
        <dbReference type="ARBA" id="ARBA00002692"/>
    </source>
</evidence>
<dbReference type="NCBIfam" id="TIGR01130">
    <property type="entry name" value="ER_PDI_fam"/>
    <property type="match status" value="1"/>
</dbReference>
<evidence type="ECO:0000256" key="8">
    <source>
        <dbReference type="ARBA" id="ARBA00022824"/>
    </source>
</evidence>
<dbReference type="CDD" id="cd02982">
    <property type="entry name" value="PDI_b'_family"/>
    <property type="match status" value="1"/>
</dbReference>
<evidence type="ECO:0000256" key="7">
    <source>
        <dbReference type="ARBA" id="ARBA00022737"/>
    </source>
</evidence>
<dbReference type="PANTHER" id="PTHR18929">
    <property type="entry name" value="PROTEIN DISULFIDE ISOMERASE"/>
    <property type="match status" value="1"/>
</dbReference>
<dbReference type="Proteomes" id="UP000245699">
    <property type="component" value="Unassembled WGS sequence"/>
</dbReference>
<keyword evidence="11 12" id="KW-0676">Redox-active center</keyword>
<keyword evidence="6 14" id="KW-0732">Signal</keyword>
<evidence type="ECO:0000256" key="4">
    <source>
        <dbReference type="ARBA" id="ARBA00006347"/>
    </source>
</evidence>
<dbReference type="GO" id="GO:0006457">
    <property type="term" value="P:protein folding"/>
    <property type="evidence" value="ECO:0007669"/>
    <property type="project" value="TreeGrafter"/>
</dbReference>
<sequence>MKLQLLKFGLFGALSLITPTVLAEDSDVKVLNEKNFDEWISQAPLSLVEFYAPWCGHCKTLAPEYEVAASKLKENKINLGKIDCTVETTICDKYNIKGFPTLYVFKDGQHLAYNGTRKSDGIISYMKKQNLPSITAIPEADFESFIASDKIVVVGAFNPESKELETLKKIADVQKDEYTFGYVTDSEFIKKNKLETPSITIYKTFGKPETFKGEFDQEAITKFISLASVQTLGEINRENYMNYMKSGLPIGYLFYNSKEMRQKLESELMDAATKHRSSFHFVLIDASVFGAMAKGLNLKEEWPAFAIQEPKSGAKYVFSQEQDITSEALDKFSQGVVDGTVKKSIKSEPIPKDNSAPVKVVVADEFEKIVMDTKKDVLIEFYAPWCGHCKKLEPTYTKLGELSSKFDNLVIAKMDATENDIPVDNEKFNIAGFPTIMLVKGGSNDIVEYTGTRAMSSIISFIELNSNTKMINTIEWMKQSCKKGCLVDESKYSVGHDRVMYNPNTEVGKRSGPYYGRLAALGLADYLFENHVFVLAMDNQTLTFGNGNGSGVGTQNKKKVKSASLNKSELENIIKSQNTRSLEGNKELCFLLELARGTVLSLDTIVSFMDDTDVEKLRSDTNYSKEIKENVKNTIQELLLERKLNNSNIPFSSSPEKPQSNSSKRFNSVDKDIKIVFIVSDDLENNNNKSQPRKNSKKQTLLSVKELSNIFEFPLKPVKWVYDCISVYKCLKLD</sequence>
<dbReference type="PROSITE" id="PS51352">
    <property type="entry name" value="THIOREDOXIN_2"/>
    <property type="match status" value="2"/>
</dbReference>
<dbReference type="PROSITE" id="PS00194">
    <property type="entry name" value="THIOREDOXIN_1"/>
    <property type="match status" value="2"/>
</dbReference>
<evidence type="ECO:0000313" key="16">
    <source>
        <dbReference type="EMBL" id="PVU84691.1"/>
    </source>
</evidence>
<feature type="signal peptide" evidence="14">
    <location>
        <begin position="1"/>
        <end position="23"/>
    </location>
</feature>
<accession>A0A2T9XX77</accession>
<dbReference type="FunFam" id="3.40.30.10:FF:000017">
    <property type="entry name" value="Protein disulfide-isomerase A4"/>
    <property type="match status" value="1"/>
</dbReference>
<proteinExistence type="inferred from homology"/>
<dbReference type="InterPro" id="IPR005792">
    <property type="entry name" value="Prot_disulphide_isomerase"/>
</dbReference>
<dbReference type="Pfam" id="PF00085">
    <property type="entry name" value="Thioredoxin"/>
    <property type="match status" value="2"/>
</dbReference>
<evidence type="ECO:0000313" key="17">
    <source>
        <dbReference type="Proteomes" id="UP000245699"/>
    </source>
</evidence>
<protein>
    <recommendedName>
        <fullName evidence="5 14">Protein disulfide-isomerase</fullName>
        <ecNumber evidence="5 14">5.3.4.1</ecNumber>
    </recommendedName>
</protein>
<keyword evidence="17" id="KW-1185">Reference proteome</keyword>
<evidence type="ECO:0000256" key="3">
    <source>
        <dbReference type="ARBA" id="ARBA00004319"/>
    </source>
</evidence>
<keyword evidence="7" id="KW-0677">Repeat</keyword>
<dbReference type="GO" id="GO:0003756">
    <property type="term" value="F:protein disulfide isomerase activity"/>
    <property type="evidence" value="ECO:0007669"/>
    <property type="project" value="UniProtKB-EC"/>
</dbReference>
<dbReference type="InterPro" id="IPR017937">
    <property type="entry name" value="Thioredoxin_CS"/>
</dbReference>
<dbReference type="AlphaFoldDB" id="A0A2T9XX77"/>
<dbReference type="Gene3D" id="3.40.30.10">
    <property type="entry name" value="Glutaredoxin"/>
    <property type="match status" value="4"/>
</dbReference>
<comment type="catalytic activity">
    <reaction evidence="1 14">
        <text>Catalyzes the rearrangement of -S-S- bonds in proteins.</text>
        <dbReference type="EC" id="5.3.4.1"/>
    </reaction>
</comment>
<dbReference type="PRINTS" id="PR00421">
    <property type="entry name" value="THIOREDOXIN"/>
</dbReference>
<evidence type="ECO:0000256" key="6">
    <source>
        <dbReference type="ARBA" id="ARBA00022729"/>
    </source>
</evidence>
<comment type="caution">
    <text evidence="16">The sequence shown here is derived from an EMBL/GenBank/DDBJ whole genome shotgun (WGS) entry which is preliminary data.</text>
</comment>
<feature type="disulfide bond" description="Redox-active" evidence="12">
    <location>
        <begin position="55"/>
        <end position="58"/>
    </location>
</feature>
<dbReference type="GO" id="GO:0005788">
    <property type="term" value="C:endoplasmic reticulum lumen"/>
    <property type="evidence" value="ECO:0007669"/>
    <property type="project" value="UniProtKB-SubCell"/>
</dbReference>
<dbReference type="GO" id="GO:0034976">
    <property type="term" value="P:response to endoplasmic reticulum stress"/>
    <property type="evidence" value="ECO:0007669"/>
    <property type="project" value="TreeGrafter"/>
</dbReference>
<comment type="similarity">
    <text evidence="4 13">Belongs to the protein disulfide isomerase family.</text>
</comment>
<keyword evidence="8" id="KW-0256">Endoplasmic reticulum</keyword>
<keyword evidence="10 14" id="KW-0413">Isomerase</keyword>
<dbReference type="PANTHER" id="PTHR18929:SF132">
    <property type="entry name" value="PROTEIN DISULFIDE-ISOMERASE A3"/>
    <property type="match status" value="1"/>
</dbReference>
<name>A0A2T9XX77_9FUNG</name>
<dbReference type="InterPro" id="IPR013766">
    <property type="entry name" value="Thioredoxin_domain"/>
</dbReference>
<feature type="chain" id="PRO_5015370898" description="Protein disulfide-isomerase" evidence="14">
    <location>
        <begin position="24"/>
        <end position="734"/>
    </location>
</feature>
<comment type="subcellular location">
    <subcellularLocation>
        <location evidence="3">Endoplasmic reticulum lumen</location>
    </subcellularLocation>
</comment>
<feature type="domain" description="Thioredoxin" evidence="15">
    <location>
        <begin position="322"/>
        <end position="467"/>
    </location>
</feature>
<dbReference type="InterPro" id="IPR036249">
    <property type="entry name" value="Thioredoxin-like_sf"/>
</dbReference>
<dbReference type="CDD" id="cd02981">
    <property type="entry name" value="PDI_b_family"/>
    <property type="match status" value="1"/>
</dbReference>
<dbReference type="NCBIfam" id="TIGR01126">
    <property type="entry name" value="pdi_dom"/>
    <property type="match status" value="2"/>
</dbReference>
<evidence type="ECO:0000256" key="9">
    <source>
        <dbReference type="ARBA" id="ARBA00023157"/>
    </source>
</evidence>
<evidence type="ECO:0000259" key="15">
    <source>
        <dbReference type="PROSITE" id="PS51352"/>
    </source>
</evidence>
<dbReference type="CDD" id="cd02961">
    <property type="entry name" value="PDI_a_family"/>
    <property type="match status" value="1"/>
</dbReference>
<dbReference type="EMBL" id="MBFT01001248">
    <property type="protein sequence ID" value="PVU84691.1"/>
    <property type="molecule type" value="Genomic_DNA"/>
</dbReference>
<dbReference type="STRING" id="61424.A0A2T9XX77"/>
<evidence type="ECO:0000256" key="12">
    <source>
        <dbReference type="PIRSR" id="PIRSR605792-51"/>
    </source>
</evidence>
<dbReference type="Pfam" id="PF13848">
    <property type="entry name" value="Thioredoxin_6"/>
    <property type="match status" value="1"/>
</dbReference>
<dbReference type="InterPro" id="IPR005788">
    <property type="entry name" value="PDI_thioredoxin-like_dom"/>
</dbReference>
<feature type="disulfide bond" description="Redox-active" evidence="12">
    <location>
        <begin position="386"/>
        <end position="389"/>
    </location>
</feature>
<keyword evidence="9 12" id="KW-1015">Disulfide bond</keyword>
<comment type="function">
    <text evidence="2">Participates in the folding of proteins containing disulfide bonds, may be involved in glycosylation, prolyl hydroxylation and triglyceride transfer.</text>
</comment>
<feature type="domain" description="Thioredoxin" evidence="15">
    <location>
        <begin position="12"/>
        <end position="131"/>
    </location>
</feature>
<evidence type="ECO:0000256" key="5">
    <source>
        <dbReference type="ARBA" id="ARBA00012723"/>
    </source>
</evidence>
<dbReference type="SUPFAM" id="SSF52833">
    <property type="entry name" value="Thioredoxin-like"/>
    <property type="match status" value="4"/>
</dbReference>
<dbReference type="EC" id="5.3.4.1" evidence="5 14"/>
<evidence type="ECO:0000256" key="10">
    <source>
        <dbReference type="ARBA" id="ARBA00023235"/>
    </source>
</evidence>
<reference evidence="16 17" key="1">
    <citation type="journal article" date="2018" name="MBio">
        <title>Comparative Genomics Reveals the Core Gene Toolbox for the Fungus-Insect Symbiosis.</title>
        <authorList>
            <person name="Wang Y."/>
            <person name="Stata M."/>
            <person name="Wang W."/>
            <person name="Stajich J.E."/>
            <person name="White M.M."/>
            <person name="Moncalvo J.M."/>
        </authorList>
    </citation>
    <scope>NUCLEOTIDE SEQUENCE [LARGE SCALE GENOMIC DNA]</scope>
    <source>
        <strain evidence="16 17">AUS-77-4</strain>
    </source>
</reference>